<dbReference type="InterPro" id="IPR053714">
    <property type="entry name" value="Iso_Racemase_Enz_sf"/>
</dbReference>
<keyword evidence="3" id="KW-1185">Reference proteome</keyword>
<protein>
    <submittedName>
        <fullName evidence="2">Gamma-tubulin</fullName>
    </submittedName>
</protein>
<sequence length="272" mass="28711">MTSSDILSILVINPNTTSQMTDSLKPVVKSVLGRNGSNITCDFFTAPPSDDGSPGAFPSINSPEDSKLSAGYCAAVLPTEIYDKYDCFLVACYSEHPLVGLIAREIDQRNRDAGPDTRRKRRRQHVTGIFEASVITSLGLLSRFPPSSPNAFGIVTTGHVWEEALSKAVDRMLGGTSSGVFAGVATTGLNATELHNLPEAEVKSKMSDAAASLVSRANVKVICLGCAGMVGLDEAVREGVVRVLGKEKGMDIEIVDGVASGIQWLIGAALRG</sequence>
<comment type="caution">
    <text evidence="2">The sequence shown here is derived from an EMBL/GenBank/DDBJ whole genome shotgun (WGS) entry which is preliminary data.</text>
</comment>
<reference evidence="2 3" key="1">
    <citation type="submission" date="2024-05" db="EMBL/GenBank/DDBJ databases">
        <title>A draft genome resource for the thread blight pathogen Marasmius tenuissimus strain MS-2.</title>
        <authorList>
            <person name="Yulfo-Soto G.E."/>
            <person name="Baruah I.K."/>
            <person name="Amoako-Attah I."/>
            <person name="Bukari Y."/>
            <person name="Meinhardt L.W."/>
            <person name="Bailey B.A."/>
            <person name="Cohen S.P."/>
        </authorList>
    </citation>
    <scope>NUCLEOTIDE SEQUENCE [LARGE SCALE GENOMIC DNA]</scope>
    <source>
        <strain evidence="2 3">MS-2</strain>
    </source>
</reference>
<dbReference type="PANTHER" id="PTHR28047:SF5">
    <property type="entry name" value="PROTEIN DCG1"/>
    <property type="match status" value="1"/>
</dbReference>
<dbReference type="Gene3D" id="3.40.50.12500">
    <property type="match status" value="1"/>
</dbReference>
<evidence type="ECO:0000256" key="1">
    <source>
        <dbReference type="ARBA" id="ARBA00038414"/>
    </source>
</evidence>
<organism evidence="2 3">
    <name type="scientific">Marasmius tenuissimus</name>
    <dbReference type="NCBI Taxonomy" id="585030"/>
    <lineage>
        <taxon>Eukaryota</taxon>
        <taxon>Fungi</taxon>
        <taxon>Dikarya</taxon>
        <taxon>Basidiomycota</taxon>
        <taxon>Agaricomycotina</taxon>
        <taxon>Agaricomycetes</taxon>
        <taxon>Agaricomycetidae</taxon>
        <taxon>Agaricales</taxon>
        <taxon>Marasmiineae</taxon>
        <taxon>Marasmiaceae</taxon>
        <taxon>Marasmius</taxon>
    </lineage>
</organism>
<proteinExistence type="inferred from homology"/>
<evidence type="ECO:0000313" key="3">
    <source>
        <dbReference type="Proteomes" id="UP001437256"/>
    </source>
</evidence>
<evidence type="ECO:0000313" key="2">
    <source>
        <dbReference type="EMBL" id="KAL0065235.1"/>
    </source>
</evidence>
<dbReference type="InterPro" id="IPR015942">
    <property type="entry name" value="Asp/Glu/hydantoin_racemase"/>
</dbReference>
<dbReference type="EMBL" id="JBBXMP010000050">
    <property type="protein sequence ID" value="KAL0065235.1"/>
    <property type="molecule type" value="Genomic_DNA"/>
</dbReference>
<dbReference type="Pfam" id="PF01177">
    <property type="entry name" value="Asp_Glu_race"/>
    <property type="match status" value="1"/>
</dbReference>
<accession>A0ABR2ZU73</accession>
<dbReference type="Proteomes" id="UP001437256">
    <property type="component" value="Unassembled WGS sequence"/>
</dbReference>
<dbReference type="PANTHER" id="PTHR28047">
    <property type="entry name" value="PROTEIN DCG1"/>
    <property type="match status" value="1"/>
</dbReference>
<gene>
    <name evidence="2" type="primary">TUB4_1</name>
    <name evidence="2" type="ORF">AAF712_007746</name>
</gene>
<dbReference type="InterPro" id="IPR052186">
    <property type="entry name" value="Hydantoin_racemase-like"/>
</dbReference>
<name>A0ABR2ZU73_9AGAR</name>
<comment type="similarity">
    <text evidence="1">Belongs to the HyuE racemase family.</text>
</comment>